<sequence>MTSGASSSRVDGAKDTLPRAKIQALEQFVKFGRKGKQKEKEKSNQKATEFPPPSWFDTTPISTASPPPANTALNTAARAVPQSGNSSALPLPRTPPQLPPRTDSTTGLEPPRPNPEIALNTSRRVTADVPTGSVAPSETTRSPTLERRGSSFPNPGSLDTEDIAPPEPLTLARRIQALLRPQTALEAQTPSLTDATTSSGAARSDIAGPATPGGSMPPGPVSVSDSHFLALLGNTNVMSGSLDKGRQSVFAILDRLRRPSARATEIPAGSAPSSISEEEQDDEDCEGDSSIMLYGPLVPSEDSEVELAASDIMSVFDDGETFEFEQPARPLSFMEAGVQLTPRSPPRALSPETSGTSAQDERPADASQSDTQKEPSTVRWFDTWKGKMIEGGKLVSDKVVEGTKSWKGKVAPEDRKVVKTKTRWVPSPDKISFQATWWGYRLYLPPPVLDVLNNSRLEAAKRAAIITTALQWLLGRVPLSVVPPQFRAGVLIAQRLVPYIGYIGGFMAWSWGAMKSFDKGHGIVLTATWLLPVALIPGTWEVKDSSRPPSPGAATSARSPLDA</sequence>
<feature type="region of interest" description="Disordered" evidence="1">
    <location>
        <begin position="341"/>
        <end position="377"/>
    </location>
</feature>
<feature type="transmembrane region" description="Helical" evidence="2">
    <location>
        <begin position="496"/>
        <end position="514"/>
    </location>
</feature>
<evidence type="ECO:0000256" key="1">
    <source>
        <dbReference type="SAM" id="MobiDB-lite"/>
    </source>
</evidence>
<dbReference type="OrthoDB" id="3247214at2759"/>
<feature type="compositionally biased region" description="Low complexity" evidence="1">
    <location>
        <begin position="58"/>
        <end position="77"/>
    </location>
</feature>
<feature type="compositionally biased region" description="Polar residues" evidence="1">
    <location>
        <begin position="134"/>
        <end position="143"/>
    </location>
</feature>
<reference evidence="3" key="2">
    <citation type="journal article" date="2020" name="Nat. Commun.">
        <title>Large-scale genome sequencing of mycorrhizal fungi provides insights into the early evolution of symbiotic traits.</title>
        <authorList>
            <person name="Miyauchi S."/>
            <person name="Kiss E."/>
            <person name="Kuo A."/>
            <person name="Drula E."/>
            <person name="Kohler A."/>
            <person name="Sanchez-Garcia M."/>
            <person name="Morin E."/>
            <person name="Andreopoulos B."/>
            <person name="Barry K.W."/>
            <person name="Bonito G."/>
            <person name="Buee M."/>
            <person name="Carver A."/>
            <person name="Chen C."/>
            <person name="Cichocki N."/>
            <person name="Clum A."/>
            <person name="Culley D."/>
            <person name="Crous P.W."/>
            <person name="Fauchery L."/>
            <person name="Girlanda M."/>
            <person name="Hayes R.D."/>
            <person name="Keri Z."/>
            <person name="LaButti K."/>
            <person name="Lipzen A."/>
            <person name="Lombard V."/>
            <person name="Magnuson J."/>
            <person name="Maillard F."/>
            <person name="Murat C."/>
            <person name="Nolan M."/>
            <person name="Ohm R.A."/>
            <person name="Pangilinan J."/>
            <person name="Pereira M.F."/>
            <person name="Perotto S."/>
            <person name="Peter M."/>
            <person name="Pfister S."/>
            <person name="Riley R."/>
            <person name="Sitrit Y."/>
            <person name="Stielow J.B."/>
            <person name="Szollosi G."/>
            <person name="Zifcakova L."/>
            <person name="Stursova M."/>
            <person name="Spatafora J.W."/>
            <person name="Tedersoo L."/>
            <person name="Vaario L.M."/>
            <person name="Yamada A."/>
            <person name="Yan M."/>
            <person name="Wang P."/>
            <person name="Xu J."/>
            <person name="Bruns T."/>
            <person name="Baldrian P."/>
            <person name="Vilgalys R."/>
            <person name="Dunand C."/>
            <person name="Henrissat B."/>
            <person name="Grigoriev I.V."/>
            <person name="Hibbett D."/>
            <person name="Nagy L.G."/>
            <person name="Martin F.M."/>
        </authorList>
    </citation>
    <scope>NUCLEOTIDE SEQUENCE</scope>
    <source>
        <strain evidence="3">Prilba</strain>
    </source>
</reference>
<feature type="region of interest" description="Disordered" evidence="1">
    <location>
        <begin position="31"/>
        <end position="221"/>
    </location>
</feature>
<dbReference type="EMBL" id="WHVB01000006">
    <property type="protein sequence ID" value="KAF8481785.1"/>
    <property type="molecule type" value="Genomic_DNA"/>
</dbReference>
<feature type="compositionally biased region" description="Polar residues" evidence="1">
    <location>
        <begin position="185"/>
        <end position="201"/>
    </location>
</feature>
<comment type="caution">
    <text evidence="3">The sequence shown here is derived from an EMBL/GenBank/DDBJ whole genome shotgun (WGS) entry which is preliminary data.</text>
</comment>
<keyword evidence="2" id="KW-1133">Transmembrane helix</keyword>
<organism evidence="3 4">
    <name type="scientific">Russula ochroleuca</name>
    <dbReference type="NCBI Taxonomy" id="152965"/>
    <lineage>
        <taxon>Eukaryota</taxon>
        <taxon>Fungi</taxon>
        <taxon>Dikarya</taxon>
        <taxon>Basidiomycota</taxon>
        <taxon>Agaricomycotina</taxon>
        <taxon>Agaricomycetes</taxon>
        <taxon>Russulales</taxon>
        <taxon>Russulaceae</taxon>
        <taxon>Russula</taxon>
    </lineage>
</organism>
<proteinExistence type="predicted"/>
<feature type="region of interest" description="Disordered" evidence="1">
    <location>
        <begin position="1"/>
        <end position="20"/>
    </location>
</feature>
<dbReference type="AlphaFoldDB" id="A0A9P5MYB2"/>
<name>A0A9P5MYB2_9AGAM</name>
<evidence type="ECO:0000313" key="4">
    <source>
        <dbReference type="Proteomes" id="UP000759537"/>
    </source>
</evidence>
<gene>
    <name evidence="3" type="ORF">DFH94DRAFT_628838</name>
</gene>
<keyword evidence="2" id="KW-0472">Membrane</keyword>
<keyword evidence="4" id="KW-1185">Reference proteome</keyword>
<feature type="region of interest" description="Disordered" evidence="1">
    <location>
        <begin position="263"/>
        <end position="290"/>
    </location>
</feature>
<protein>
    <submittedName>
        <fullName evidence="3">Uncharacterized protein</fullName>
    </submittedName>
</protein>
<evidence type="ECO:0000256" key="2">
    <source>
        <dbReference type="SAM" id="Phobius"/>
    </source>
</evidence>
<accession>A0A9P5MYB2</accession>
<dbReference type="Proteomes" id="UP000759537">
    <property type="component" value="Unassembled WGS sequence"/>
</dbReference>
<reference evidence="3" key="1">
    <citation type="submission" date="2019-10" db="EMBL/GenBank/DDBJ databases">
        <authorList>
            <consortium name="DOE Joint Genome Institute"/>
            <person name="Kuo A."/>
            <person name="Miyauchi S."/>
            <person name="Kiss E."/>
            <person name="Drula E."/>
            <person name="Kohler A."/>
            <person name="Sanchez-Garcia M."/>
            <person name="Andreopoulos B."/>
            <person name="Barry K.W."/>
            <person name="Bonito G."/>
            <person name="Buee M."/>
            <person name="Carver A."/>
            <person name="Chen C."/>
            <person name="Cichocki N."/>
            <person name="Clum A."/>
            <person name="Culley D."/>
            <person name="Crous P.W."/>
            <person name="Fauchery L."/>
            <person name="Girlanda M."/>
            <person name="Hayes R."/>
            <person name="Keri Z."/>
            <person name="LaButti K."/>
            <person name="Lipzen A."/>
            <person name="Lombard V."/>
            <person name="Magnuson J."/>
            <person name="Maillard F."/>
            <person name="Morin E."/>
            <person name="Murat C."/>
            <person name="Nolan M."/>
            <person name="Ohm R."/>
            <person name="Pangilinan J."/>
            <person name="Pereira M."/>
            <person name="Perotto S."/>
            <person name="Peter M."/>
            <person name="Riley R."/>
            <person name="Sitrit Y."/>
            <person name="Stielow B."/>
            <person name="Szollosi G."/>
            <person name="Zifcakova L."/>
            <person name="Stursova M."/>
            <person name="Spatafora J.W."/>
            <person name="Tedersoo L."/>
            <person name="Vaario L.-M."/>
            <person name="Yamada A."/>
            <person name="Yan M."/>
            <person name="Wang P."/>
            <person name="Xu J."/>
            <person name="Bruns T."/>
            <person name="Baldrian P."/>
            <person name="Vilgalys R."/>
            <person name="Henrissat B."/>
            <person name="Grigoriev I.V."/>
            <person name="Hibbett D."/>
            <person name="Nagy L.G."/>
            <person name="Martin F.M."/>
        </authorList>
    </citation>
    <scope>NUCLEOTIDE SEQUENCE</scope>
    <source>
        <strain evidence="3">Prilba</strain>
    </source>
</reference>
<feature type="compositionally biased region" description="Acidic residues" evidence="1">
    <location>
        <begin position="276"/>
        <end position="287"/>
    </location>
</feature>
<evidence type="ECO:0000313" key="3">
    <source>
        <dbReference type="EMBL" id="KAF8481785.1"/>
    </source>
</evidence>
<feature type="region of interest" description="Disordered" evidence="1">
    <location>
        <begin position="543"/>
        <end position="563"/>
    </location>
</feature>
<feature type="transmembrane region" description="Helical" evidence="2">
    <location>
        <begin position="521"/>
        <end position="540"/>
    </location>
</feature>
<keyword evidence="2" id="KW-0812">Transmembrane</keyword>